<keyword evidence="5" id="KW-1185">Reference proteome</keyword>
<dbReference type="AlphaFoldDB" id="A0A072PF86"/>
<dbReference type="GO" id="GO:0006412">
    <property type="term" value="P:translation"/>
    <property type="evidence" value="ECO:0007669"/>
    <property type="project" value="InterPro"/>
</dbReference>
<proteinExistence type="inferred from homology"/>
<dbReference type="Proteomes" id="UP000027920">
    <property type="component" value="Unassembled WGS sequence"/>
</dbReference>
<dbReference type="Pfam" id="PF00253">
    <property type="entry name" value="Ribosomal_S14"/>
    <property type="match status" value="1"/>
</dbReference>
<sequence length="94" mass="10982">SHAPFRAKKLDLGAFVNIRIIRDHTKRKVFEQHEPQRQALRYMIRNTSLPQSIRNRAMLQLSQMHCYTRPTQIKNRCVAGGVARGVLRAFRLGR</sequence>
<evidence type="ECO:0000256" key="1">
    <source>
        <dbReference type="ARBA" id="ARBA00009083"/>
    </source>
</evidence>
<dbReference type="OrthoDB" id="413436at2759"/>
<dbReference type="SUPFAM" id="SSF57716">
    <property type="entry name" value="Glucocorticoid receptor-like (DNA-binding domain)"/>
    <property type="match status" value="1"/>
</dbReference>
<keyword evidence="3" id="KW-0687">Ribonucleoprotein</keyword>
<dbReference type="EMBL" id="AMGV01000004">
    <property type="protein sequence ID" value="KEF58541.1"/>
    <property type="molecule type" value="Genomic_DNA"/>
</dbReference>
<name>A0A072PF86_9EURO</name>
<dbReference type="VEuPathDB" id="FungiDB:A1O9_06467"/>
<dbReference type="GeneID" id="25281384"/>
<evidence type="ECO:0000313" key="4">
    <source>
        <dbReference type="EMBL" id="KEF58541.1"/>
    </source>
</evidence>
<feature type="non-terminal residue" evidence="4">
    <location>
        <position position="1"/>
    </location>
</feature>
<evidence type="ECO:0000256" key="3">
    <source>
        <dbReference type="ARBA" id="ARBA00023274"/>
    </source>
</evidence>
<dbReference type="PANTHER" id="PTHR19836">
    <property type="entry name" value="30S RIBOSOMAL PROTEIN S14"/>
    <property type="match status" value="1"/>
</dbReference>
<protein>
    <submittedName>
        <fullName evidence="4">Uncharacterized protein</fullName>
    </submittedName>
</protein>
<dbReference type="InterPro" id="IPR001209">
    <property type="entry name" value="Ribosomal_uS14"/>
</dbReference>
<dbReference type="Gene3D" id="1.10.287.1480">
    <property type="match status" value="1"/>
</dbReference>
<feature type="non-terminal residue" evidence="4">
    <location>
        <position position="94"/>
    </location>
</feature>
<dbReference type="RefSeq" id="XP_013261131.1">
    <property type="nucleotide sequence ID" value="XM_013405677.1"/>
</dbReference>
<keyword evidence="2" id="KW-0689">Ribosomal protein</keyword>
<dbReference type="PANTHER" id="PTHR19836:SF19">
    <property type="entry name" value="SMALL RIBOSOMAL SUBUNIT PROTEIN US14M"/>
    <property type="match status" value="1"/>
</dbReference>
<organism evidence="4 5">
    <name type="scientific">Exophiala aquamarina CBS 119918</name>
    <dbReference type="NCBI Taxonomy" id="1182545"/>
    <lineage>
        <taxon>Eukaryota</taxon>
        <taxon>Fungi</taxon>
        <taxon>Dikarya</taxon>
        <taxon>Ascomycota</taxon>
        <taxon>Pezizomycotina</taxon>
        <taxon>Eurotiomycetes</taxon>
        <taxon>Chaetothyriomycetidae</taxon>
        <taxon>Chaetothyriales</taxon>
        <taxon>Herpotrichiellaceae</taxon>
        <taxon>Exophiala</taxon>
    </lineage>
</organism>
<evidence type="ECO:0000256" key="2">
    <source>
        <dbReference type="ARBA" id="ARBA00022980"/>
    </source>
</evidence>
<comment type="similarity">
    <text evidence="1">Belongs to the universal ribosomal protein uS14 family.</text>
</comment>
<dbReference type="STRING" id="1182545.A0A072PF86"/>
<dbReference type="GO" id="GO:0003735">
    <property type="term" value="F:structural constituent of ribosome"/>
    <property type="evidence" value="ECO:0007669"/>
    <property type="project" value="EnsemblFungi"/>
</dbReference>
<dbReference type="FunFam" id="1.10.287.1480:FF:000001">
    <property type="entry name" value="30S ribosomal protein S14"/>
    <property type="match status" value="1"/>
</dbReference>
<comment type="caution">
    <text evidence="4">The sequence shown here is derived from an EMBL/GenBank/DDBJ whole genome shotgun (WGS) entry which is preliminary data.</text>
</comment>
<dbReference type="GO" id="GO:0005763">
    <property type="term" value="C:mitochondrial small ribosomal subunit"/>
    <property type="evidence" value="ECO:0007669"/>
    <property type="project" value="EnsemblFungi"/>
</dbReference>
<evidence type="ECO:0000313" key="5">
    <source>
        <dbReference type="Proteomes" id="UP000027920"/>
    </source>
</evidence>
<reference evidence="4 5" key="1">
    <citation type="submission" date="2013-03" db="EMBL/GenBank/DDBJ databases">
        <title>The Genome Sequence of Exophiala aquamarina CBS 119918.</title>
        <authorList>
            <consortium name="The Broad Institute Genomics Platform"/>
            <person name="Cuomo C."/>
            <person name="de Hoog S."/>
            <person name="Gorbushina A."/>
            <person name="Walker B."/>
            <person name="Young S.K."/>
            <person name="Zeng Q."/>
            <person name="Gargeya S."/>
            <person name="Fitzgerald M."/>
            <person name="Haas B."/>
            <person name="Abouelleil A."/>
            <person name="Allen A.W."/>
            <person name="Alvarado L."/>
            <person name="Arachchi H.M."/>
            <person name="Berlin A.M."/>
            <person name="Chapman S.B."/>
            <person name="Gainer-Dewar J."/>
            <person name="Goldberg J."/>
            <person name="Griggs A."/>
            <person name="Gujja S."/>
            <person name="Hansen M."/>
            <person name="Howarth C."/>
            <person name="Imamovic A."/>
            <person name="Ireland A."/>
            <person name="Larimer J."/>
            <person name="McCowan C."/>
            <person name="Murphy C."/>
            <person name="Pearson M."/>
            <person name="Poon T.W."/>
            <person name="Priest M."/>
            <person name="Roberts A."/>
            <person name="Saif S."/>
            <person name="Shea T."/>
            <person name="Sisk P."/>
            <person name="Sykes S."/>
            <person name="Wortman J."/>
            <person name="Nusbaum C."/>
            <person name="Birren B."/>
        </authorList>
    </citation>
    <scope>NUCLEOTIDE SEQUENCE [LARGE SCALE GENOMIC DNA]</scope>
    <source>
        <strain evidence="4 5">CBS 119918</strain>
    </source>
</reference>
<dbReference type="HOGENOM" id="CLU_139869_2_1_1"/>
<accession>A0A072PF86</accession>
<gene>
    <name evidence="4" type="ORF">A1O9_06467</name>
</gene>